<dbReference type="InterPro" id="IPR001138">
    <property type="entry name" value="Zn2Cys6_DnaBD"/>
</dbReference>
<keyword evidence="5" id="KW-1185">Reference proteome</keyword>
<dbReference type="GO" id="GO:0000976">
    <property type="term" value="F:transcription cis-regulatory region binding"/>
    <property type="evidence" value="ECO:0007669"/>
    <property type="project" value="TreeGrafter"/>
</dbReference>
<dbReference type="Gene3D" id="4.10.240.10">
    <property type="entry name" value="Zn(2)-C6 fungal-type DNA-binding domain"/>
    <property type="match status" value="1"/>
</dbReference>
<dbReference type="GO" id="GO:0008270">
    <property type="term" value="F:zinc ion binding"/>
    <property type="evidence" value="ECO:0007669"/>
    <property type="project" value="InterPro"/>
</dbReference>
<dbReference type="SUPFAM" id="SSF57701">
    <property type="entry name" value="Zn2/Cys6 DNA-binding domain"/>
    <property type="match status" value="1"/>
</dbReference>
<evidence type="ECO:0000256" key="2">
    <source>
        <dbReference type="SAM" id="MobiDB-lite"/>
    </source>
</evidence>
<dbReference type="SMART" id="SM00066">
    <property type="entry name" value="GAL4"/>
    <property type="match status" value="1"/>
</dbReference>
<evidence type="ECO:0000313" key="4">
    <source>
        <dbReference type="EMBL" id="KAH7025069.1"/>
    </source>
</evidence>
<dbReference type="GO" id="GO:0005634">
    <property type="term" value="C:nucleus"/>
    <property type="evidence" value="ECO:0007669"/>
    <property type="project" value="TreeGrafter"/>
</dbReference>
<comment type="caution">
    <text evidence="4">The sequence shown here is derived from an EMBL/GenBank/DDBJ whole genome shotgun (WGS) entry which is preliminary data.</text>
</comment>
<dbReference type="GO" id="GO:0000981">
    <property type="term" value="F:DNA-binding transcription factor activity, RNA polymerase II-specific"/>
    <property type="evidence" value="ECO:0007669"/>
    <property type="project" value="InterPro"/>
</dbReference>
<dbReference type="EMBL" id="JAGTJQ010000009">
    <property type="protein sequence ID" value="KAH7025069.1"/>
    <property type="molecule type" value="Genomic_DNA"/>
</dbReference>
<reference evidence="4" key="1">
    <citation type="journal article" date="2021" name="Nat. Commun.">
        <title>Genetic determinants of endophytism in the Arabidopsis root mycobiome.</title>
        <authorList>
            <person name="Mesny F."/>
            <person name="Miyauchi S."/>
            <person name="Thiergart T."/>
            <person name="Pickel B."/>
            <person name="Atanasova L."/>
            <person name="Karlsson M."/>
            <person name="Huettel B."/>
            <person name="Barry K.W."/>
            <person name="Haridas S."/>
            <person name="Chen C."/>
            <person name="Bauer D."/>
            <person name="Andreopoulos W."/>
            <person name="Pangilinan J."/>
            <person name="LaButti K."/>
            <person name="Riley R."/>
            <person name="Lipzen A."/>
            <person name="Clum A."/>
            <person name="Drula E."/>
            <person name="Henrissat B."/>
            <person name="Kohler A."/>
            <person name="Grigoriev I.V."/>
            <person name="Martin F.M."/>
            <person name="Hacquard S."/>
        </authorList>
    </citation>
    <scope>NUCLEOTIDE SEQUENCE</scope>
    <source>
        <strain evidence="4">MPI-CAGE-CH-0230</strain>
    </source>
</reference>
<dbReference type="PROSITE" id="PS50048">
    <property type="entry name" value="ZN2_CY6_FUNGAL_2"/>
    <property type="match status" value="1"/>
</dbReference>
<feature type="domain" description="Zn(2)-C6 fungal-type" evidence="3">
    <location>
        <begin position="54"/>
        <end position="82"/>
    </location>
</feature>
<dbReference type="InterPro" id="IPR036864">
    <property type="entry name" value="Zn2-C6_fun-type_DNA-bd_sf"/>
</dbReference>
<proteinExistence type="predicted"/>
<dbReference type="GO" id="GO:0045944">
    <property type="term" value="P:positive regulation of transcription by RNA polymerase II"/>
    <property type="evidence" value="ECO:0007669"/>
    <property type="project" value="TreeGrafter"/>
</dbReference>
<dbReference type="Pfam" id="PF00172">
    <property type="entry name" value="Zn_clus"/>
    <property type="match status" value="1"/>
</dbReference>
<sequence length="636" mass="69672">MPPVRKASSSSASAVGSASVPGCDGNGNGNGGTAVAATSVRPKGRPRGFRRDRDCRTCKARNVKCDLNRPSCGICVAEGIACQGYATTVRWASNAFAPPLTPASSSSTGSGKSVTPVSASSFTASPSCGPSPSPSLSHSSVSSPPDFIFKAQHHQHNHHHHHQQQQQQQQLADTSRSHGIFNSGSAASYSPASTSITTAEPTPPPGSTTTTDSPPPEKFYNPRRTTAPLQVRQDQRAQLLSAALEDNPEDSNWTTHYLAYYEFFTKQFAEARRSITKERRYRPEGVTPGPDASYPLVDRDLGNVWQLLWQRLKGQIPHGPGDHHHTGSVELLTSHAAALAELNEAIRAGDILALYGVVTLSFLDVYEGPFIDCQWHMHGARALLQLHCHDAASLDALCAELAGLREAVSLLSWYDTMGFYFEQNRRNALVFPDWVREGMRDDFFQLVSCPRDSYMVYAAVVKARTAHRGRKEDDDDVVKMAAAEMDAQQKRHQRDLKLSMLAVQQILRTSFNLTGRHDDTLVLQDSFRYAAALIATETAHVGGFIDNETDDTLSTLADRVCDKILAGVPVTSGKYRHLACQVTILGHHARTPRHRQAVDGYWMRCDTLARPIYPNGRIHSGSEEHWTRILGKSTGA</sequence>
<feature type="compositionally biased region" description="Low complexity" evidence="2">
    <location>
        <begin position="125"/>
        <end position="145"/>
    </location>
</feature>
<dbReference type="OrthoDB" id="4491390at2759"/>
<evidence type="ECO:0000256" key="1">
    <source>
        <dbReference type="ARBA" id="ARBA00023242"/>
    </source>
</evidence>
<accession>A0A9P8XYW3</accession>
<feature type="region of interest" description="Disordered" evidence="2">
    <location>
        <begin position="100"/>
        <end position="231"/>
    </location>
</feature>
<dbReference type="PANTHER" id="PTHR37534">
    <property type="entry name" value="TRANSCRIPTIONAL ACTIVATOR PROTEIN UGA3"/>
    <property type="match status" value="1"/>
</dbReference>
<feature type="compositionally biased region" description="Basic residues" evidence="2">
    <location>
        <begin position="151"/>
        <end position="163"/>
    </location>
</feature>
<gene>
    <name evidence="4" type="ORF">B0I36DRAFT_434582</name>
</gene>
<protein>
    <recommendedName>
        <fullName evidence="3">Zn(2)-C6 fungal-type domain-containing protein</fullName>
    </recommendedName>
</protein>
<evidence type="ECO:0000259" key="3">
    <source>
        <dbReference type="PROSITE" id="PS50048"/>
    </source>
</evidence>
<feature type="compositionally biased region" description="Low complexity" evidence="2">
    <location>
        <begin position="7"/>
        <end position="20"/>
    </location>
</feature>
<dbReference type="CDD" id="cd00067">
    <property type="entry name" value="GAL4"/>
    <property type="match status" value="1"/>
</dbReference>
<feature type="region of interest" description="Disordered" evidence="2">
    <location>
        <begin position="1"/>
        <end position="51"/>
    </location>
</feature>
<evidence type="ECO:0000313" key="5">
    <source>
        <dbReference type="Proteomes" id="UP000756346"/>
    </source>
</evidence>
<feature type="compositionally biased region" description="Polar residues" evidence="2">
    <location>
        <begin position="180"/>
        <end position="196"/>
    </location>
</feature>
<dbReference type="GeneID" id="70192260"/>
<keyword evidence="1" id="KW-0539">Nucleus</keyword>
<dbReference type="RefSeq" id="XP_046008617.1">
    <property type="nucleotide sequence ID" value="XM_046162714.1"/>
</dbReference>
<name>A0A9P8XYW3_9PEZI</name>
<feature type="compositionally biased region" description="Low complexity" evidence="2">
    <location>
        <begin position="102"/>
        <end position="118"/>
    </location>
</feature>
<dbReference type="AlphaFoldDB" id="A0A9P8XYW3"/>
<dbReference type="Proteomes" id="UP000756346">
    <property type="component" value="Unassembled WGS sequence"/>
</dbReference>
<dbReference type="PANTHER" id="PTHR37534:SF15">
    <property type="entry name" value="ZN(II)2CYS6 TRANSCRIPTION FACTOR (EUROFUNG)"/>
    <property type="match status" value="1"/>
</dbReference>
<organism evidence="4 5">
    <name type="scientific">Microdochium trichocladiopsis</name>
    <dbReference type="NCBI Taxonomy" id="1682393"/>
    <lineage>
        <taxon>Eukaryota</taxon>
        <taxon>Fungi</taxon>
        <taxon>Dikarya</taxon>
        <taxon>Ascomycota</taxon>
        <taxon>Pezizomycotina</taxon>
        <taxon>Sordariomycetes</taxon>
        <taxon>Xylariomycetidae</taxon>
        <taxon>Xylariales</taxon>
        <taxon>Microdochiaceae</taxon>
        <taxon>Microdochium</taxon>
    </lineage>
</organism>